<dbReference type="Gene3D" id="3.10.400.20">
    <property type="match status" value="1"/>
</dbReference>
<proteinExistence type="inferred from homology"/>
<dbReference type="InterPro" id="IPR015947">
    <property type="entry name" value="PUA-like_sf"/>
</dbReference>
<dbReference type="NCBIfam" id="TIGR00451">
    <property type="entry name" value="unchar_dom_2"/>
    <property type="match status" value="1"/>
</dbReference>
<dbReference type="CDD" id="cd21156">
    <property type="entry name" value="PUA_eIF2d-like"/>
    <property type="match status" value="1"/>
</dbReference>
<feature type="domain" description="DM2" evidence="4">
    <location>
        <begin position="364"/>
        <end position="446"/>
    </location>
</feature>
<evidence type="ECO:0000259" key="3">
    <source>
        <dbReference type="PROSITE" id="PS50296"/>
    </source>
</evidence>
<dbReference type="InterPro" id="IPR041366">
    <property type="entry name" value="Pre-PUA"/>
</dbReference>
<sequence length="555" mass="61625">MFSKAVKIKSNNQVKASERKNFKTKVRAYYPDITEDDLNLILPNKPINNLKIQTHNGADVFVYAVEKRVVFFECENILFPSIYTLWKICELIPTFTTHPPVLPKLMQGADLMIPGVVLPENVEGPAAWGKFDKGTIVSINLTNNKAAVAIGRTCHSSMDMYMAAGRGRCVEVIHVFGDELCSLLAPAIPLPELGPPKPKCLEPEIQQVMEDVQSVILDVDETNNTIDIEYHDPVGVTSDDPEIRQLSVEDVDALLIYSFLKCLKTEGKKLSLPMLTSTFYGTHIMSACPEGSALDIKKSSYKKVSKFLSSMSEKGYIKVEELKKGVESVTDIAIDHFDVRSFVLDENDKPKPKVADDPTASVENMLRVTKPVLPLLSPCGIRNAQIITKADVRRAVTDYVKVNALQNVFDPRVVLLNPMLQDICGTSAEALEWSRLLEKIENRMTPVFEMKNAFQTIQCKGKPPIIILSVCTRAGNKKVTLIDNLGLFGIDLVLFAKHCQHGVAASTTINKPPGSKGEQVLVQGNQVAFVGKLLTEKYRIPKKYIRGLELAVKRK</sequence>
<evidence type="ECO:0000256" key="1">
    <source>
        <dbReference type="ARBA" id="ARBA00010359"/>
    </source>
</evidence>
<dbReference type="InterPro" id="IPR048247">
    <property type="entry name" value="eIF2D_N"/>
</dbReference>
<dbReference type="CDD" id="cd11608">
    <property type="entry name" value="eIF2D_C"/>
    <property type="match status" value="1"/>
</dbReference>
<dbReference type="Pfam" id="PF26291">
    <property type="entry name" value="SWIB_eIF2D"/>
    <property type="match status" value="1"/>
</dbReference>
<dbReference type="InterPro" id="IPR057429">
    <property type="entry name" value="WH_eIF2D"/>
</dbReference>
<protein>
    <submittedName>
        <fullName evidence="5">Putative filamentous baseplate protein ligatin</fullName>
    </submittedName>
</protein>
<dbReference type="InterPro" id="IPR004521">
    <property type="entry name" value="Uncharacterised_CHP00451"/>
</dbReference>
<dbReference type="CDD" id="cd11610">
    <property type="entry name" value="eIF2D_N"/>
    <property type="match status" value="1"/>
</dbReference>
<dbReference type="InterPro" id="IPR048248">
    <property type="entry name" value="PUA_eIF2d-like"/>
</dbReference>
<name>A0A6M2DGW6_XENCH</name>
<dbReference type="GO" id="GO:0003723">
    <property type="term" value="F:RNA binding"/>
    <property type="evidence" value="ECO:0007669"/>
    <property type="project" value="InterPro"/>
</dbReference>
<dbReference type="PROSITE" id="PS51925">
    <property type="entry name" value="SWIB_MDM2"/>
    <property type="match status" value="1"/>
</dbReference>
<dbReference type="PROSITE" id="PS50890">
    <property type="entry name" value="PUA"/>
    <property type="match status" value="1"/>
</dbReference>
<dbReference type="AlphaFoldDB" id="A0A6M2DGW6"/>
<dbReference type="Gene3D" id="3.30.780.10">
    <property type="entry name" value="SUI1-like domain"/>
    <property type="match status" value="1"/>
</dbReference>
<dbReference type="Pfam" id="PF25304">
    <property type="entry name" value="WHD_eIF2D"/>
    <property type="match status" value="1"/>
</dbReference>
<feature type="domain" description="SUI1" evidence="3">
    <location>
        <begin position="466"/>
        <end position="538"/>
    </location>
</feature>
<dbReference type="InterPro" id="IPR036885">
    <property type="entry name" value="SWIB_MDM2_dom_sf"/>
</dbReference>
<dbReference type="SUPFAM" id="SSF88697">
    <property type="entry name" value="PUA domain-like"/>
    <property type="match status" value="1"/>
</dbReference>
<dbReference type="PROSITE" id="PS50296">
    <property type="entry name" value="SUI1"/>
    <property type="match status" value="1"/>
</dbReference>
<dbReference type="InterPro" id="IPR001950">
    <property type="entry name" value="SUI1"/>
</dbReference>
<dbReference type="Pfam" id="PF26292">
    <property type="entry name" value="PUA_elF2D"/>
    <property type="match status" value="1"/>
</dbReference>
<evidence type="ECO:0000313" key="5">
    <source>
        <dbReference type="EMBL" id="NOV45555.1"/>
    </source>
</evidence>
<evidence type="ECO:0000259" key="4">
    <source>
        <dbReference type="PROSITE" id="PS51925"/>
    </source>
</evidence>
<dbReference type="Pfam" id="PF17832">
    <property type="entry name" value="Pre-PUA"/>
    <property type="match status" value="1"/>
</dbReference>
<dbReference type="GO" id="GO:0003743">
    <property type="term" value="F:translation initiation factor activity"/>
    <property type="evidence" value="ECO:0007669"/>
    <property type="project" value="InterPro"/>
</dbReference>
<dbReference type="EMBL" id="GIIL01001829">
    <property type="protein sequence ID" value="NOV45555.1"/>
    <property type="molecule type" value="Transcribed_RNA"/>
</dbReference>
<comment type="similarity">
    <text evidence="1">Belongs to the eIF2D family.</text>
</comment>
<dbReference type="InterPro" id="IPR003121">
    <property type="entry name" value="SWIB_MDM2_domain"/>
</dbReference>
<accession>A0A6M2DGW6</accession>
<keyword evidence="2" id="KW-0963">Cytoplasm</keyword>
<dbReference type="PANTHER" id="PTHR12217:SF4">
    <property type="entry name" value="EUKARYOTIC TRANSLATION INITIATION FACTOR 2D"/>
    <property type="match status" value="1"/>
</dbReference>
<reference evidence="5" key="1">
    <citation type="submission" date="2020-03" db="EMBL/GenBank/DDBJ databases">
        <title>Transcriptomic Profiling of the Digestive Tract of the Rat Flea, Xenopsylla cheopis, Following Blood Feeding and Infection with Yersinia pestis.</title>
        <authorList>
            <person name="Bland D.M."/>
            <person name="Martens C.A."/>
            <person name="Virtaneva K."/>
            <person name="Kanakabandi K."/>
            <person name="Long D."/>
            <person name="Rosenke R."/>
            <person name="Saturday G.A."/>
            <person name="Hoyt F.H."/>
            <person name="Bruno D.P."/>
            <person name="Ribeiro J.M.C."/>
            <person name="Hinnebusch J."/>
        </authorList>
    </citation>
    <scope>NUCLEOTIDE SEQUENCE</scope>
</reference>
<evidence type="ECO:0000256" key="2">
    <source>
        <dbReference type="ARBA" id="ARBA00022490"/>
    </source>
</evidence>
<dbReference type="SUPFAM" id="SSF47592">
    <property type="entry name" value="SWIB/MDM2 domain"/>
    <property type="match status" value="1"/>
</dbReference>
<dbReference type="InterPro" id="IPR058886">
    <property type="entry name" value="SWIB_eIF2D"/>
</dbReference>
<dbReference type="SUPFAM" id="SSF55159">
    <property type="entry name" value="eIF1-like"/>
    <property type="match status" value="1"/>
</dbReference>
<dbReference type="InterPro" id="IPR039757">
    <property type="entry name" value="EIF2D"/>
</dbReference>
<dbReference type="PANTHER" id="PTHR12217">
    <property type="entry name" value="EUKARYOTIC TRANSLATION INITIATION FACTOR 2D"/>
    <property type="match status" value="1"/>
</dbReference>
<dbReference type="InterPro" id="IPR036877">
    <property type="entry name" value="SUI1_dom_sf"/>
</dbReference>
<dbReference type="GO" id="GO:0001731">
    <property type="term" value="P:formation of translation preinitiation complex"/>
    <property type="evidence" value="ECO:0007669"/>
    <property type="project" value="InterPro"/>
</dbReference>
<dbReference type="Pfam" id="PF01253">
    <property type="entry name" value="SUI1"/>
    <property type="match status" value="1"/>
</dbReference>
<organism evidence="5">
    <name type="scientific">Xenopsylla cheopis</name>
    <name type="common">Oriental rat flea</name>
    <name type="synonym">Pulex cheopis</name>
    <dbReference type="NCBI Taxonomy" id="163159"/>
    <lineage>
        <taxon>Eukaryota</taxon>
        <taxon>Metazoa</taxon>
        <taxon>Ecdysozoa</taxon>
        <taxon>Arthropoda</taxon>
        <taxon>Hexapoda</taxon>
        <taxon>Insecta</taxon>
        <taxon>Pterygota</taxon>
        <taxon>Neoptera</taxon>
        <taxon>Endopterygota</taxon>
        <taxon>Siphonaptera</taxon>
        <taxon>Pulicidae</taxon>
        <taxon>Xenopsyllinae</taxon>
        <taxon>Xenopsylla</taxon>
    </lineage>
</organism>
<dbReference type="InterPro" id="IPR039759">
    <property type="entry name" value="eIF2D_SUI1"/>
</dbReference>